<feature type="transmembrane region" description="Helical" evidence="1">
    <location>
        <begin position="205"/>
        <end position="224"/>
    </location>
</feature>
<evidence type="ECO:0008006" key="4">
    <source>
        <dbReference type="Google" id="ProtNLM"/>
    </source>
</evidence>
<name>A0ABP9ST77_9ACTN</name>
<comment type="caution">
    <text evidence="2">The sequence shown here is derived from an EMBL/GenBank/DDBJ whole genome shotgun (WGS) entry which is preliminary data.</text>
</comment>
<sequence length="459" mass="50098">MATRPRRRLWPWLVAAVLAVAVAATSFLPWEWSFIDDGGMLTFLHGYQHQHGWFLGALDMIYHDFQGDRAWGLFRPTFWVFTGTFYLLPVGAAHAVRIAMVLCAIIGPLVPIARRFHGGPRVGMLIWTTAVVVAGGELFVGIWYPSLQETSGLCFIGLGFLATRRHWPRVLAWLAAAWFKAPFAWLLLAYGLVLCRKRETRRLGIVTSLVSLGTLAAATLLARSGSYTSKLDFSPHNVRVNLDLSVGMFAAPLLVVVAGLVLLRPRIDISIAGDKDPTAVVLLLGGAGYLANLLAWNVGGYYAGPYVYLLTLGVVFAVTGIGTTNPRWMTAALVVPVLMAGFFLHDTAVEGYDRLATVTGLRDCVLRLPDGAVTGTNRHEAWVRLDYIVREHKPDWKGEVVLVLSGQVTGTDEDGAARGLDYFIYQPGYGFADPSLTSGPVVCRTPDANVYQVVPPTTA</sequence>
<feature type="transmembrane region" description="Helical" evidence="1">
    <location>
        <begin position="122"/>
        <end position="144"/>
    </location>
</feature>
<proteinExistence type="predicted"/>
<keyword evidence="3" id="KW-1185">Reference proteome</keyword>
<reference evidence="3" key="1">
    <citation type="journal article" date="2019" name="Int. J. Syst. Evol. Microbiol.">
        <title>The Global Catalogue of Microorganisms (GCM) 10K type strain sequencing project: providing services to taxonomists for standard genome sequencing and annotation.</title>
        <authorList>
            <consortium name="The Broad Institute Genomics Platform"/>
            <consortium name="The Broad Institute Genome Sequencing Center for Infectious Disease"/>
            <person name="Wu L."/>
            <person name="Ma J."/>
        </authorList>
    </citation>
    <scope>NUCLEOTIDE SEQUENCE [LARGE SCALE GENOMIC DNA]</scope>
    <source>
        <strain evidence="3">JCM 18304</strain>
    </source>
</reference>
<evidence type="ECO:0000313" key="2">
    <source>
        <dbReference type="EMBL" id="GAA5200982.1"/>
    </source>
</evidence>
<keyword evidence="1" id="KW-0472">Membrane</keyword>
<feature type="transmembrane region" description="Helical" evidence="1">
    <location>
        <begin position="12"/>
        <end position="30"/>
    </location>
</feature>
<feature type="transmembrane region" description="Helical" evidence="1">
    <location>
        <begin position="170"/>
        <end position="193"/>
    </location>
</feature>
<dbReference type="Proteomes" id="UP001501570">
    <property type="component" value="Unassembled WGS sequence"/>
</dbReference>
<keyword evidence="1" id="KW-1133">Transmembrane helix</keyword>
<gene>
    <name evidence="2" type="ORF">GCM10023322_80040</name>
</gene>
<feature type="transmembrane region" description="Helical" evidence="1">
    <location>
        <begin position="277"/>
        <end position="296"/>
    </location>
</feature>
<dbReference type="EMBL" id="BAABJQ010000047">
    <property type="protein sequence ID" value="GAA5200982.1"/>
    <property type="molecule type" value="Genomic_DNA"/>
</dbReference>
<protein>
    <recommendedName>
        <fullName evidence="4">DUF2029 domain-containing protein</fullName>
    </recommendedName>
</protein>
<keyword evidence="1" id="KW-0812">Transmembrane</keyword>
<evidence type="ECO:0000256" key="1">
    <source>
        <dbReference type="SAM" id="Phobius"/>
    </source>
</evidence>
<feature type="transmembrane region" description="Helical" evidence="1">
    <location>
        <begin position="302"/>
        <end position="321"/>
    </location>
</feature>
<evidence type="ECO:0000313" key="3">
    <source>
        <dbReference type="Proteomes" id="UP001501570"/>
    </source>
</evidence>
<organism evidence="2 3">
    <name type="scientific">Rugosimonospora acidiphila</name>
    <dbReference type="NCBI Taxonomy" id="556531"/>
    <lineage>
        <taxon>Bacteria</taxon>
        <taxon>Bacillati</taxon>
        <taxon>Actinomycetota</taxon>
        <taxon>Actinomycetes</taxon>
        <taxon>Micromonosporales</taxon>
        <taxon>Micromonosporaceae</taxon>
        <taxon>Rugosimonospora</taxon>
    </lineage>
</organism>
<feature type="transmembrane region" description="Helical" evidence="1">
    <location>
        <begin position="85"/>
        <end position="110"/>
    </location>
</feature>
<feature type="transmembrane region" description="Helical" evidence="1">
    <location>
        <begin position="244"/>
        <end position="265"/>
    </location>
</feature>
<accession>A0ABP9ST77</accession>